<dbReference type="InterPro" id="IPR014942">
    <property type="entry name" value="AbiEii"/>
</dbReference>
<dbReference type="Pfam" id="PF08843">
    <property type="entry name" value="AbiEii"/>
    <property type="match status" value="1"/>
</dbReference>
<dbReference type="RefSeq" id="WP_203110351.1">
    <property type="nucleotide sequence ID" value="NZ_JADOBG010000015.1"/>
</dbReference>
<proteinExistence type="predicted"/>
<evidence type="ECO:0000313" key="1">
    <source>
        <dbReference type="EMBL" id="MBL7526450.1"/>
    </source>
</evidence>
<organism evidence="1 2">
    <name type="scientific">Legionella bononiensis</name>
    <dbReference type="NCBI Taxonomy" id="2793102"/>
    <lineage>
        <taxon>Bacteria</taxon>
        <taxon>Pseudomonadati</taxon>
        <taxon>Pseudomonadota</taxon>
        <taxon>Gammaproteobacteria</taxon>
        <taxon>Legionellales</taxon>
        <taxon>Legionellaceae</taxon>
        <taxon>Legionella</taxon>
    </lineage>
</organism>
<gene>
    <name evidence="1" type="ORF">I5282_07685</name>
</gene>
<sequence>MRELLELSSKERQLTFEEATARSEMIKNPIIIEKDFWVCWTLNQIFSHPDLLPHVIFKGGTSLSKCYNVIERFSEDIDLTLCKNYIGINENNDPAKESSRKQRDKRLDELSEKVKEKISGEIRKLLTTSFNAGLSEHFNESDWHLELDENDDQSLIFHYPSCFPKKTSEYIQSAVKLEFGARGDISPFEPKKITSYCHQLLPELFDDIPEISVSTLLAKRTYWEKVTLLHAEYHRPTEGTVPRRLFRHYYDIVKLDQSGLTQDALQDINLLADVVKNKSIYFPTKRANYEEAVVGTLRLYPNKEFINQLKQDHSKMVDMFFGEAPDFENILENIKRIEQVINTITI</sequence>
<name>A0ABS1WAR8_9GAMM</name>
<protein>
    <submittedName>
        <fullName evidence="1">Nucleotidyl transferase AbiEii/AbiGii toxin family protein</fullName>
    </submittedName>
</protein>
<reference evidence="1 2" key="1">
    <citation type="submission" date="2020-12" db="EMBL/GenBank/DDBJ databases">
        <title>WGS of Legionella: environmental sample.</title>
        <authorList>
            <person name="Cristino S."/>
            <person name="Girolamini L."/>
            <person name="Salaris S."/>
            <person name="Pascale M.R."/>
            <person name="Mazzotta M."/>
            <person name="Orsini M."/>
            <person name="Grottola A."/>
        </authorList>
    </citation>
    <scope>NUCLEOTIDE SEQUENCE [LARGE SCALE GENOMIC DNA]</scope>
    <source>
        <strain evidence="1 2">30cs62</strain>
    </source>
</reference>
<accession>A0ABS1WAR8</accession>
<keyword evidence="2" id="KW-1185">Reference proteome</keyword>
<comment type="caution">
    <text evidence="1">The sequence shown here is derived from an EMBL/GenBank/DDBJ whole genome shotgun (WGS) entry which is preliminary data.</text>
</comment>
<dbReference type="EMBL" id="JADWVN010000013">
    <property type="protein sequence ID" value="MBL7526450.1"/>
    <property type="molecule type" value="Genomic_DNA"/>
</dbReference>
<dbReference type="GO" id="GO:0016740">
    <property type="term" value="F:transferase activity"/>
    <property type="evidence" value="ECO:0007669"/>
    <property type="project" value="UniProtKB-KW"/>
</dbReference>
<keyword evidence="1" id="KW-0808">Transferase</keyword>
<dbReference type="Gene3D" id="3.10.450.620">
    <property type="entry name" value="JHP933, nucleotidyltransferase-like core domain"/>
    <property type="match status" value="1"/>
</dbReference>
<evidence type="ECO:0000313" key="2">
    <source>
        <dbReference type="Proteomes" id="UP000809910"/>
    </source>
</evidence>
<dbReference type="Proteomes" id="UP000809910">
    <property type="component" value="Unassembled WGS sequence"/>
</dbReference>